<sequence>MKESDLMRNALSAYGLDRQAICRAARREGAARLPKGEPDMKKRKLPVAVAVVLAAACLGGGVYAAGVLMDAPQAAEAVGESDVAALFEGEGAVAVNETQSDGGYDVTLLGLVTGDHLTDTWSSGWTDGEPDNGTTYAVVAVRKSDGTPMPELSDESDPFRLSNSFAQMRLAIPDLQPAQYWLNPERRDVVRDGVRYLFLGCDNVEMFADRDVVLCVSTGGAFYNTEAFRFDETTGAITADPDYAGVNLVFDLPLDEGKADPEAARAWIDEWKAGGPEQAETAENPNDEEPHAATDDAMERVSAMTPAEIRAAGTLLDTQTAAPADGNLGSGWYFADGAYLSRDSWTEGETELVWQTSSDGTTVTAQVLVKNEDGTMTSEIWQLPAA</sequence>
<evidence type="ECO:0000313" key="3">
    <source>
        <dbReference type="Proteomes" id="UP000768567"/>
    </source>
</evidence>
<keyword evidence="1" id="KW-0472">Membrane</keyword>
<gene>
    <name evidence="2" type="ORF">INF35_03090</name>
</gene>
<reference evidence="2 3" key="1">
    <citation type="submission" date="2020-10" db="EMBL/GenBank/DDBJ databases">
        <title>ChiBAC.</title>
        <authorList>
            <person name="Zenner C."/>
            <person name="Hitch T.C.A."/>
            <person name="Clavel T."/>
        </authorList>
    </citation>
    <scope>NUCLEOTIDE SEQUENCE [LARGE SCALE GENOMIC DNA]</scope>
    <source>
        <strain evidence="2 3">DSM 109015</strain>
    </source>
</reference>
<name>A0ABR9R0W4_9FIRM</name>
<dbReference type="EMBL" id="JADCKC010000001">
    <property type="protein sequence ID" value="MBE5036772.1"/>
    <property type="molecule type" value="Genomic_DNA"/>
</dbReference>
<keyword evidence="1" id="KW-0812">Transmembrane</keyword>
<keyword evidence="3" id="KW-1185">Reference proteome</keyword>
<keyword evidence="1" id="KW-1133">Transmembrane helix</keyword>
<evidence type="ECO:0000313" key="2">
    <source>
        <dbReference type="EMBL" id="MBE5036772.1"/>
    </source>
</evidence>
<dbReference type="Proteomes" id="UP000768567">
    <property type="component" value="Unassembled WGS sequence"/>
</dbReference>
<dbReference type="RefSeq" id="WP_193500056.1">
    <property type="nucleotide sequence ID" value="NZ_JADCKC010000001.1"/>
</dbReference>
<evidence type="ECO:0000256" key="1">
    <source>
        <dbReference type="SAM" id="Phobius"/>
    </source>
</evidence>
<protein>
    <recommendedName>
        <fullName evidence="4">DUF4179 domain-containing protein</fullName>
    </recommendedName>
</protein>
<accession>A0ABR9R0W4</accession>
<comment type="caution">
    <text evidence="2">The sequence shown here is derived from an EMBL/GenBank/DDBJ whole genome shotgun (WGS) entry which is preliminary data.</text>
</comment>
<evidence type="ECO:0008006" key="4">
    <source>
        <dbReference type="Google" id="ProtNLM"/>
    </source>
</evidence>
<proteinExistence type="predicted"/>
<organism evidence="2 3">
    <name type="scientific">Gemmiger gallinarum</name>
    <dbReference type="NCBI Taxonomy" id="2779354"/>
    <lineage>
        <taxon>Bacteria</taxon>
        <taxon>Bacillati</taxon>
        <taxon>Bacillota</taxon>
        <taxon>Clostridia</taxon>
        <taxon>Eubacteriales</taxon>
        <taxon>Gemmiger</taxon>
    </lineage>
</organism>
<feature type="transmembrane region" description="Helical" evidence="1">
    <location>
        <begin position="45"/>
        <end position="66"/>
    </location>
</feature>